<reference evidence="4 5" key="1">
    <citation type="journal article" date="2012" name="Front. Microbiol.">
        <title>Complete genome of Ignavibacterium album, a metabolically versatile, flagellated, facultative anaerobe from the phylum Chlorobi.</title>
        <authorList>
            <person name="Liu Z."/>
            <person name="Frigaard N.-U."/>
            <person name="Vogl K."/>
            <person name="Iino T."/>
            <person name="Ohkuma M."/>
            <person name="Overmann J."/>
            <person name="Bryant D.A."/>
        </authorList>
    </citation>
    <scope>NUCLEOTIDE SEQUENCE [LARGE SCALE GENOMIC DNA]</scope>
    <source>
        <strain evidence="5">DSM 19864 / JCM 16511 / NBRC 101810 / Mat9-16</strain>
    </source>
</reference>
<evidence type="ECO:0000256" key="2">
    <source>
        <dbReference type="SAM" id="Phobius"/>
    </source>
</evidence>
<dbReference type="eggNOG" id="COG0463">
    <property type="taxonomic scope" value="Bacteria"/>
</dbReference>
<feature type="domain" description="Glycosyltransferase 2-like" evidence="3">
    <location>
        <begin position="5"/>
        <end position="94"/>
    </location>
</feature>
<keyword evidence="2" id="KW-0472">Membrane</keyword>
<dbReference type="PANTHER" id="PTHR43630">
    <property type="entry name" value="POLY-BETA-1,6-N-ACETYL-D-GLUCOSAMINE SYNTHASE"/>
    <property type="match status" value="1"/>
</dbReference>
<dbReference type="PANTHER" id="PTHR43630:SF2">
    <property type="entry name" value="GLYCOSYLTRANSFERASE"/>
    <property type="match status" value="1"/>
</dbReference>
<dbReference type="RefSeq" id="WP_014560129.1">
    <property type="nucleotide sequence ID" value="NC_017464.1"/>
</dbReference>
<evidence type="ECO:0000313" key="4">
    <source>
        <dbReference type="EMBL" id="AFH48974.1"/>
    </source>
</evidence>
<dbReference type="Pfam" id="PF00535">
    <property type="entry name" value="Glycos_transf_2"/>
    <property type="match status" value="1"/>
</dbReference>
<dbReference type="Proteomes" id="UP000007394">
    <property type="component" value="Chromosome"/>
</dbReference>
<dbReference type="OrthoDB" id="9815923at2"/>
<evidence type="ECO:0000313" key="5">
    <source>
        <dbReference type="Proteomes" id="UP000007394"/>
    </source>
</evidence>
<organism evidence="4 5">
    <name type="scientific">Ignavibacterium album (strain DSM 19864 / JCM 16511 / NBRC 101810 / Mat9-16)</name>
    <dbReference type="NCBI Taxonomy" id="945713"/>
    <lineage>
        <taxon>Bacteria</taxon>
        <taxon>Pseudomonadati</taxon>
        <taxon>Ignavibacteriota</taxon>
        <taxon>Ignavibacteria</taxon>
        <taxon>Ignavibacteriales</taxon>
        <taxon>Ignavibacteriaceae</taxon>
        <taxon>Ignavibacterium</taxon>
    </lineage>
</organism>
<evidence type="ECO:0000259" key="3">
    <source>
        <dbReference type="Pfam" id="PF00535"/>
    </source>
</evidence>
<gene>
    <name evidence="4" type="ordered locus">IALB_1264</name>
</gene>
<accession>I0AJ17</accession>
<dbReference type="InterPro" id="IPR029044">
    <property type="entry name" value="Nucleotide-diphossugar_trans"/>
</dbReference>
<dbReference type="KEGG" id="ial:IALB_1264"/>
<keyword evidence="2" id="KW-0812">Transmembrane</keyword>
<dbReference type="STRING" id="945713.IALB_1264"/>
<dbReference type="EMBL" id="CP003418">
    <property type="protein sequence ID" value="AFH48974.1"/>
    <property type="molecule type" value="Genomic_DNA"/>
</dbReference>
<dbReference type="SUPFAM" id="SSF53448">
    <property type="entry name" value="Nucleotide-diphospho-sugar transferases"/>
    <property type="match status" value="1"/>
</dbReference>
<keyword evidence="2" id="KW-1133">Transmembrane helix</keyword>
<feature type="transmembrane region" description="Helical" evidence="2">
    <location>
        <begin position="217"/>
        <end position="235"/>
    </location>
</feature>
<comment type="similarity">
    <text evidence="1">Belongs to the glycosyltransferase 2 family. WaaE/KdtX subfamily.</text>
</comment>
<name>I0AJ17_IGNAJ</name>
<dbReference type="GO" id="GO:0016740">
    <property type="term" value="F:transferase activity"/>
    <property type="evidence" value="ECO:0007669"/>
    <property type="project" value="UniProtKB-KW"/>
</dbReference>
<sequence length="249" mass="28770">MNKISVIIITKNEAENISECLNSVKWADEIIVVDSGSNDETISIAKQFTDKVIFNEWKGFAAQKTFALNLAQNDWVLSLDADERVTEELKDEILNSNLEKFDGYRIKRDNYFLGKLIRGCGWGNDYQLRLFKKSETKLTDRLVHEGFEVEGNVGQLKNSMLHFSYRNFSDAFTKINHYSTLEAIEKQNKKRVNAFTIVLTPLAAFLQHFIFRKGFIDGIYGLFVSVMHAITKLQVQLKIWELKKKKQIS</sequence>
<proteinExistence type="inferred from homology"/>
<dbReference type="InterPro" id="IPR001173">
    <property type="entry name" value="Glyco_trans_2-like"/>
</dbReference>
<dbReference type="AlphaFoldDB" id="I0AJ17"/>
<dbReference type="CDD" id="cd02511">
    <property type="entry name" value="Beta4Glucosyltransferase"/>
    <property type="match status" value="1"/>
</dbReference>
<dbReference type="Gene3D" id="3.90.550.10">
    <property type="entry name" value="Spore Coat Polysaccharide Biosynthesis Protein SpsA, Chain A"/>
    <property type="match status" value="1"/>
</dbReference>
<dbReference type="HOGENOM" id="CLU_065962_0_0_10"/>
<evidence type="ECO:0000256" key="1">
    <source>
        <dbReference type="ARBA" id="ARBA00038494"/>
    </source>
</evidence>
<feature type="transmembrane region" description="Helical" evidence="2">
    <location>
        <begin position="192"/>
        <end position="211"/>
    </location>
</feature>
<keyword evidence="5" id="KW-1185">Reference proteome</keyword>
<keyword evidence="4" id="KW-0808">Transferase</keyword>
<protein>
    <submittedName>
        <fullName evidence="4">Glycosyltransferase</fullName>
    </submittedName>
</protein>